<evidence type="ECO:0000256" key="4">
    <source>
        <dbReference type="ARBA" id="ARBA00022840"/>
    </source>
</evidence>
<keyword evidence="3" id="KW-0547">Nucleotide-binding</keyword>
<dbReference type="PANTHER" id="PTHR43790">
    <property type="entry name" value="CARBOHYDRATE TRANSPORT ATP-BINDING PROTEIN MG119-RELATED"/>
    <property type="match status" value="1"/>
</dbReference>
<keyword evidence="2" id="KW-0677">Repeat</keyword>
<keyword evidence="1" id="KW-0813">Transport</keyword>
<sequence length="542" mass="58337">MSELLPEDGLPEGESGSAGPQEGVVRGDVLLACEDIVKVFPGVRALDGVGLRLTAGSVHALLGENGAGKSTLIKVITGVHTPDGGRLVRRGEEIHLRSPLEAARAGIGVVHQERNLIPGFSVAENITLQNPPSRRGLVDREAMTAPAERCLAELGLDIDPHRPVRELSVAQQQLVEIAKALYTESRVLLLDEPTASLSPQEAERLFDVIRRLTERGTCVVFVSHKLEEVFAVCDTVTVLRDGRSVLESAPLAAHTQDDVVTLMVGRTHAVTDMAPRTVDTSAAPALSLTGVSTAAGHEDISLSVRPGEIVGLYGLVGAGRSELIKAVLGLDRVTGGEIQVYGRTAKIGSPREALHEYGIGYLTENRKEEGVFLEQPIVRNITVTVWKRLARALGYVSSREEQGVSEDLVDRLSIRVSGLQQNAGELSGGNQQKVSLAKWLAADTKLLVVDEPTVGVDVRTKHAFHELIWELARGGLPILLISSDLAEMITLADRVVVMADHRIRGEVDNDHDYDRMSGQIIRIIHDRAVSVVSPVPTKSATL</sequence>
<dbReference type="RefSeq" id="WP_432423174.1">
    <property type="nucleotide sequence ID" value="NZ_JARXVH010000013.1"/>
</dbReference>
<proteinExistence type="predicted"/>
<dbReference type="CDD" id="cd03215">
    <property type="entry name" value="ABC_Carb_Monos_II"/>
    <property type="match status" value="1"/>
</dbReference>
<dbReference type="GO" id="GO:0005524">
    <property type="term" value="F:ATP binding"/>
    <property type="evidence" value="ECO:0007669"/>
    <property type="project" value="UniProtKB-KW"/>
</dbReference>
<evidence type="ECO:0000256" key="5">
    <source>
        <dbReference type="SAM" id="MobiDB-lite"/>
    </source>
</evidence>
<feature type="domain" description="ABC transporter" evidence="6">
    <location>
        <begin position="275"/>
        <end position="525"/>
    </location>
</feature>
<dbReference type="InterPro" id="IPR003439">
    <property type="entry name" value="ABC_transporter-like_ATP-bd"/>
</dbReference>
<evidence type="ECO:0000313" key="8">
    <source>
        <dbReference type="Proteomes" id="UP001160499"/>
    </source>
</evidence>
<gene>
    <name evidence="7" type="ORF">M2283_007125</name>
</gene>
<feature type="domain" description="ABC transporter" evidence="6">
    <location>
        <begin position="31"/>
        <end position="266"/>
    </location>
</feature>
<dbReference type="InterPro" id="IPR050107">
    <property type="entry name" value="ABC_carbohydrate_import_ATPase"/>
</dbReference>
<name>A0ABT6LU11_9ACTN</name>
<dbReference type="PROSITE" id="PS00211">
    <property type="entry name" value="ABC_TRANSPORTER_1"/>
    <property type="match status" value="1"/>
</dbReference>
<evidence type="ECO:0000256" key="2">
    <source>
        <dbReference type="ARBA" id="ARBA00022737"/>
    </source>
</evidence>
<dbReference type="SMART" id="SM00382">
    <property type="entry name" value="AAA"/>
    <property type="match status" value="2"/>
</dbReference>
<comment type="caution">
    <text evidence="7">The sequence shown here is derived from an EMBL/GenBank/DDBJ whole genome shotgun (WGS) entry which is preliminary data.</text>
</comment>
<organism evidence="7 8">
    <name type="scientific">Streptomyces pseudovenezuelae</name>
    <dbReference type="NCBI Taxonomy" id="67350"/>
    <lineage>
        <taxon>Bacteria</taxon>
        <taxon>Bacillati</taxon>
        <taxon>Actinomycetota</taxon>
        <taxon>Actinomycetes</taxon>
        <taxon>Kitasatosporales</taxon>
        <taxon>Streptomycetaceae</taxon>
        <taxon>Streptomyces</taxon>
        <taxon>Streptomyces aurantiacus group</taxon>
    </lineage>
</organism>
<keyword evidence="8" id="KW-1185">Reference proteome</keyword>
<dbReference type="InterPro" id="IPR017871">
    <property type="entry name" value="ABC_transporter-like_CS"/>
</dbReference>
<dbReference type="CDD" id="cd03216">
    <property type="entry name" value="ABC_Carb_Monos_I"/>
    <property type="match status" value="1"/>
</dbReference>
<dbReference type="InterPro" id="IPR003593">
    <property type="entry name" value="AAA+_ATPase"/>
</dbReference>
<protein>
    <submittedName>
        <fullName evidence="7">Ribose transport system ATP-binding protein</fullName>
    </submittedName>
</protein>
<evidence type="ECO:0000313" key="7">
    <source>
        <dbReference type="EMBL" id="MDH6219786.1"/>
    </source>
</evidence>
<dbReference type="EMBL" id="JARXVH010000013">
    <property type="protein sequence ID" value="MDH6219786.1"/>
    <property type="molecule type" value="Genomic_DNA"/>
</dbReference>
<evidence type="ECO:0000259" key="6">
    <source>
        <dbReference type="PROSITE" id="PS50893"/>
    </source>
</evidence>
<evidence type="ECO:0000256" key="1">
    <source>
        <dbReference type="ARBA" id="ARBA00022448"/>
    </source>
</evidence>
<evidence type="ECO:0000256" key="3">
    <source>
        <dbReference type="ARBA" id="ARBA00022741"/>
    </source>
</evidence>
<dbReference type="Proteomes" id="UP001160499">
    <property type="component" value="Unassembled WGS sequence"/>
</dbReference>
<dbReference type="SUPFAM" id="SSF52540">
    <property type="entry name" value="P-loop containing nucleoside triphosphate hydrolases"/>
    <property type="match status" value="2"/>
</dbReference>
<feature type="region of interest" description="Disordered" evidence="5">
    <location>
        <begin position="1"/>
        <end position="22"/>
    </location>
</feature>
<accession>A0ABT6LU11</accession>
<dbReference type="InterPro" id="IPR027417">
    <property type="entry name" value="P-loop_NTPase"/>
</dbReference>
<dbReference type="Gene3D" id="3.40.50.300">
    <property type="entry name" value="P-loop containing nucleotide triphosphate hydrolases"/>
    <property type="match status" value="2"/>
</dbReference>
<keyword evidence="4 7" id="KW-0067">ATP-binding</keyword>
<feature type="compositionally biased region" description="Acidic residues" evidence="5">
    <location>
        <begin position="1"/>
        <end position="11"/>
    </location>
</feature>
<reference evidence="7 8" key="1">
    <citation type="submission" date="2023-04" db="EMBL/GenBank/DDBJ databases">
        <title>Forest soil microbial communities from Buena Vista Peninsula, Colon Province, Panama.</title>
        <authorList>
            <person name="Bouskill N."/>
        </authorList>
    </citation>
    <scope>NUCLEOTIDE SEQUENCE [LARGE SCALE GENOMIC DNA]</scope>
    <source>
        <strain evidence="7 8">GGS1</strain>
    </source>
</reference>
<dbReference type="Pfam" id="PF00005">
    <property type="entry name" value="ABC_tran"/>
    <property type="match status" value="2"/>
</dbReference>
<dbReference type="PROSITE" id="PS50893">
    <property type="entry name" value="ABC_TRANSPORTER_2"/>
    <property type="match status" value="2"/>
</dbReference>
<dbReference type="PANTHER" id="PTHR43790:SF9">
    <property type="entry name" value="GALACTOFURANOSE TRANSPORTER ATP-BINDING PROTEIN YTFR"/>
    <property type="match status" value="1"/>
</dbReference>